<dbReference type="Pfam" id="PF02397">
    <property type="entry name" value="Bac_transf"/>
    <property type="match status" value="1"/>
</dbReference>
<comment type="caution">
    <text evidence="4">The sequence shown here is derived from an EMBL/GenBank/DDBJ whole genome shotgun (WGS) entry which is preliminary data.</text>
</comment>
<dbReference type="AlphaFoldDB" id="A0A6N8FUU3"/>
<organism evidence="4 5">
    <name type="scientific">Gloeocapsopsis dulcis AAB1 = 1H9</name>
    <dbReference type="NCBI Taxonomy" id="1433147"/>
    <lineage>
        <taxon>Bacteria</taxon>
        <taxon>Bacillati</taxon>
        <taxon>Cyanobacteriota</taxon>
        <taxon>Cyanophyceae</taxon>
        <taxon>Oscillatoriophycideae</taxon>
        <taxon>Chroococcales</taxon>
        <taxon>Chroococcaceae</taxon>
        <taxon>Gloeocapsopsis</taxon>
        <taxon>Gloeocapsopsis dulcis</taxon>
    </lineage>
</organism>
<dbReference type="PANTHER" id="PTHR30576">
    <property type="entry name" value="COLANIC BIOSYNTHESIS UDP-GLUCOSE LIPID CARRIER TRANSFERASE"/>
    <property type="match status" value="1"/>
</dbReference>
<evidence type="ECO:0000256" key="1">
    <source>
        <dbReference type="ARBA" id="ARBA00006464"/>
    </source>
</evidence>
<feature type="domain" description="Bacterial sugar transferase" evidence="3">
    <location>
        <begin position="117"/>
        <end position="302"/>
    </location>
</feature>
<proteinExistence type="inferred from homology"/>
<dbReference type="EMBL" id="NAPY01000005">
    <property type="protein sequence ID" value="MUL35716.1"/>
    <property type="molecule type" value="Genomic_DNA"/>
</dbReference>
<keyword evidence="2" id="KW-1133">Transmembrane helix</keyword>
<keyword evidence="4" id="KW-0808">Transferase</keyword>
<feature type="transmembrane region" description="Helical" evidence="2">
    <location>
        <begin position="119"/>
        <end position="145"/>
    </location>
</feature>
<keyword evidence="2" id="KW-0472">Membrane</keyword>
<dbReference type="OrthoDB" id="570875at2"/>
<evidence type="ECO:0000313" key="4">
    <source>
        <dbReference type="EMBL" id="MUL35716.1"/>
    </source>
</evidence>
<comment type="similarity">
    <text evidence="1">Belongs to the bacterial sugar transferase family.</text>
</comment>
<reference evidence="4 5" key="1">
    <citation type="journal article" date="2019" name="Front. Microbiol.">
        <title>Genomic Features for Desiccation Tolerance and Sugar Biosynthesis in the Extremophile Gloeocapsopsis sp. UTEX B3054.</title>
        <authorList>
            <person name="Urrejola C."/>
            <person name="Alcorta J."/>
            <person name="Salas L."/>
            <person name="Vasquez M."/>
            <person name="Polz M.F."/>
            <person name="Vicuna R."/>
            <person name="Diez B."/>
        </authorList>
    </citation>
    <scope>NUCLEOTIDE SEQUENCE [LARGE SCALE GENOMIC DNA]</scope>
    <source>
        <strain evidence="4 5">1H9</strain>
    </source>
</reference>
<evidence type="ECO:0000256" key="2">
    <source>
        <dbReference type="SAM" id="Phobius"/>
    </source>
</evidence>
<keyword evidence="5" id="KW-1185">Reference proteome</keyword>
<name>A0A6N8FUU3_9CHRO</name>
<keyword evidence="2" id="KW-0812">Transmembrane</keyword>
<dbReference type="GO" id="GO:0016780">
    <property type="term" value="F:phosphotransferase activity, for other substituted phosphate groups"/>
    <property type="evidence" value="ECO:0007669"/>
    <property type="project" value="TreeGrafter"/>
</dbReference>
<protein>
    <submittedName>
        <fullName evidence="4">UDP-phosphate galactose phosphotransferase</fullName>
    </submittedName>
</protein>
<dbReference type="RefSeq" id="WP_105219072.1">
    <property type="nucleotide sequence ID" value="NZ_CAWNSU010000030.1"/>
</dbReference>
<evidence type="ECO:0000313" key="5">
    <source>
        <dbReference type="Proteomes" id="UP000441797"/>
    </source>
</evidence>
<sequence>MSSSNAIAIKPDFSIQPNQPENYLSSCNLIWRQQKLLVNLFTHFKQPYMSSLDSQQRLVECLRRSPIQLIRLDSDMSETQIRLWADASHQANKSVYLRLPTAEVVAKKRRSFNWFLKRLSDWVAALGLLMLLMPLMMMLSLLIYVSSPGPIFFQQWRVGERGKLFRIYKFRTMVVDAEKLHHQVMANQNGLHKLENDPRLTSVGVWMRKYSLDELPQLFNVLRGEMSLVGPRPWALYDAIRVSAEGKKRLNALPGITGAWQVQARSTLLDINAVNSLDLDYLHNWSLAKDLKILLQTFPKVLSGFGAF</sequence>
<dbReference type="Proteomes" id="UP000441797">
    <property type="component" value="Unassembled WGS sequence"/>
</dbReference>
<accession>A0A6N8FUU3</accession>
<evidence type="ECO:0000259" key="3">
    <source>
        <dbReference type="Pfam" id="PF02397"/>
    </source>
</evidence>
<gene>
    <name evidence="4" type="ORF">BWI75_04960</name>
</gene>
<dbReference type="PANTHER" id="PTHR30576:SF10">
    <property type="entry name" value="SLL5057 PROTEIN"/>
    <property type="match status" value="1"/>
</dbReference>
<dbReference type="InterPro" id="IPR003362">
    <property type="entry name" value="Bact_transf"/>
</dbReference>
<dbReference type="NCBIfam" id="NF045514">
    <property type="entry name" value="glycotran_HepC"/>
    <property type="match status" value="1"/>
</dbReference>